<dbReference type="Gene3D" id="3.40.1410.10">
    <property type="entry name" value="Chorismate lyase-like"/>
    <property type="match status" value="1"/>
</dbReference>
<feature type="domain" description="HTH gntR-type" evidence="4">
    <location>
        <begin position="8"/>
        <end position="76"/>
    </location>
</feature>
<dbReference type="GO" id="GO:0003677">
    <property type="term" value="F:DNA binding"/>
    <property type="evidence" value="ECO:0007669"/>
    <property type="project" value="UniProtKB-KW"/>
</dbReference>
<dbReference type="KEGG" id="bliq:INP51_14430"/>
<evidence type="ECO:0000256" key="1">
    <source>
        <dbReference type="ARBA" id="ARBA00023015"/>
    </source>
</evidence>
<evidence type="ECO:0000256" key="3">
    <source>
        <dbReference type="ARBA" id="ARBA00023163"/>
    </source>
</evidence>
<dbReference type="FunFam" id="1.10.10.10:FF:000079">
    <property type="entry name" value="GntR family transcriptional regulator"/>
    <property type="match status" value="1"/>
</dbReference>
<evidence type="ECO:0000256" key="2">
    <source>
        <dbReference type="ARBA" id="ARBA00023125"/>
    </source>
</evidence>
<name>A0A7M2RHV5_9FIRM</name>
<accession>A0A7M2RHV5</accession>
<keyword evidence="1" id="KW-0805">Transcription regulation</keyword>
<dbReference type="PANTHER" id="PTHR44846:SF1">
    <property type="entry name" value="MANNOSYL-D-GLYCERATE TRANSPORT_METABOLISM SYSTEM REPRESSOR MNGR-RELATED"/>
    <property type="match status" value="1"/>
</dbReference>
<protein>
    <submittedName>
        <fullName evidence="5">UTRA domain-containing protein</fullName>
    </submittedName>
</protein>
<dbReference type="InterPro" id="IPR028978">
    <property type="entry name" value="Chorismate_lyase_/UTRA_dom_sf"/>
</dbReference>
<dbReference type="SUPFAM" id="SSF64288">
    <property type="entry name" value="Chorismate lyase-like"/>
    <property type="match status" value="1"/>
</dbReference>
<dbReference type="PANTHER" id="PTHR44846">
    <property type="entry name" value="MANNOSYL-D-GLYCERATE TRANSPORT/METABOLISM SYSTEM REPRESSOR MNGR-RELATED"/>
    <property type="match status" value="1"/>
</dbReference>
<keyword evidence="2" id="KW-0238">DNA-binding</keyword>
<dbReference type="Proteomes" id="UP000593601">
    <property type="component" value="Chromosome"/>
</dbReference>
<evidence type="ECO:0000259" key="4">
    <source>
        <dbReference type="PROSITE" id="PS50949"/>
    </source>
</evidence>
<keyword evidence="3" id="KW-0804">Transcription</keyword>
<dbReference type="InterPro" id="IPR036390">
    <property type="entry name" value="WH_DNA-bd_sf"/>
</dbReference>
<gene>
    <name evidence="5" type="ORF">INP51_14430</name>
</gene>
<sequence>MLDQNALTPLYEQLKNSITEDIKAKIYRPGDRMPSETELEQKYGVSRITVRRAVKELCEEEVLIRKQGKGTFVLNAGTKNRLDQLRGFHDAMGEQGKSVKTEILERSIIHVKESYAKDLQINRDNDVMYLKRVMYADDMPMMYDMCYLPMNRFPGIVDKLTGDFSIFRVLRDEYELNPEDYYKVIKVRKATKEVAGFLQCTVGDPLFDIFKITYNEEKIPLFISISLIKGENTSYVIASDTEDHLNHIGVRWGV</sequence>
<dbReference type="PROSITE" id="PS50949">
    <property type="entry name" value="HTH_GNTR"/>
    <property type="match status" value="1"/>
</dbReference>
<dbReference type="Pfam" id="PF07702">
    <property type="entry name" value="UTRA"/>
    <property type="match status" value="1"/>
</dbReference>
<dbReference type="PRINTS" id="PR00035">
    <property type="entry name" value="HTHGNTR"/>
</dbReference>
<dbReference type="CDD" id="cd07377">
    <property type="entry name" value="WHTH_GntR"/>
    <property type="match status" value="1"/>
</dbReference>
<dbReference type="GO" id="GO:0003700">
    <property type="term" value="F:DNA-binding transcription factor activity"/>
    <property type="evidence" value="ECO:0007669"/>
    <property type="project" value="InterPro"/>
</dbReference>
<dbReference type="AlphaFoldDB" id="A0A7M2RHV5"/>
<dbReference type="RefSeq" id="WP_193735474.1">
    <property type="nucleotide sequence ID" value="NZ_CP063304.1"/>
</dbReference>
<organism evidence="5 6">
    <name type="scientific">Blautia liquoris</name>
    <dbReference type="NCBI Taxonomy" id="2779518"/>
    <lineage>
        <taxon>Bacteria</taxon>
        <taxon>Bacillati</taxon>
        <taxon>Bacillota</taxon>
        <taxon>Clostridia</taxon>
        <taxon>Lachnospirales</taxon>
        <taxon>Lachnospiraceae</taxon>
        <taxon>Blautia</taxon>
    </lineage>
</organism>
<dbReference type="Gene3D" id="1.10.10.10">
    <property type="entry name" value="Winged helix-like DNA-binding domain superfamily/Winged helix DNA-binding domain"/>
    <property type="match status" value="1"/>
</dbReference>
<dbReference type="SMART" id="SM00345">
    <property type="entry name" value="HTH_GNTR"/>
    <property type="match status" value="1"/>
</dbReference>
<dbReference type="EMBL" id="CP063304">
    <property type="protein sequence ID" value="QOV19127.1"/>
    <property type="molecule type" value="Genomic_DNA"/>
</dbReference>
<dbReference type="Pfam" id="PF00392">
    <property type="entry name" value="GntR"/>
    <property type="match status" value="1"/>
</dbReference>
<dbReference type="GO" id="GO:0045892">
    <property type="term" value="P:negative regulation of DNA-templated transcription"/>
    <property type="evidence" value="ECO:0007669"/>
    <property type="project" value="TreeGrafter"/>
</dbReference>
<evidence type="ECO:0000313" key="5">
    <source>
        <dbReference type="EMBL" id="QOV19127.1"/>
    </source>
</evidence>
<proteinExistence type="predicted"/>
<dbReference type="InterPro" id="IPR050679">
    <property type="entry name" value="Bact_HTH_transcr_reg"/>
</dbReference>
<dbReference type="SUPFAM" id="SSF46785">
    <property type="entry name" value="Winged helix' DNA-binding domain"/>
    <property type="match status" value="1"/>
</dbReference>
<dbReference type="InterPro" id="IPR011663">
    <property type="entry name" value="UTRA"/>
</dbReference>
<dbReference type="InterPro" id="IPR036388">
    <property type="entry name" value="WH-like_DNA-bd_sf"/>
</dbReference>
<dbReference type="InterPro" id="IPR000524">
    <property type="entry name" value="Tscrpt_reg_HTH_GntR"/>
</dbReference>
<evidence type="ECO:0000313" key="6">
    <source>
        <dbReference type="Proteomes" id="UP000593601"/>
    </source>
</evidence>
<keyword evidence="6" id="KW-1185">Reference proteome</keyword>
<reference evidence="5 6" key="1">
    <citation type="submission" date="2020-10" db="EMBL/GenBank/DDBJ databases">
        <title>Blautia liquoris sp.nov., isolated from the mud in a fermentation cellar used for the production of Chinese strong-flavoured liquor.</title>
        <authorList>
            <person name="Lu L."/>
        </authorList>
    </citation>
    <scope>NUCLEOTIDE SEQUENCE [LARGE SCALE GENOMIC DNA]</scope>
    <source>
        <strain evidence="5 6">LZLJ-3</strain>
    </source>
</reference>
<dbReference type="SMART" id="SM00866">
    <property type="entry name" value="UTRA"/>
    <property type="match status" value="1"/>
</dbReference>